<reference evidence="8" key="1">
    <citation type="submission" date="2017-05" db="EMBL/GenBank/DDBJ databases">
        <title>Complete and WGS of Bordetella genogroups.</title>
        <authorList>
            <person name="Spilker T."/>
            <person name="Lipuma J."/>
        </authorList>
    </citation>
    <scope>NUCLEOTIDE SEQUENCE [LARGE SCALE GENOMIC DNA]</scope>
    <source>
        <strain evidence="8">AU16122</strain>
    </source>
</reference>
<gene>
    <name evidence="7" type="ORF">CAL29_10310</name>
</gene>
<dbReference type="EMBL" id="NEVM01000002">
    <property type="protein sequence ID" value="OZI33952.1"/>
    <property type="molecule type" value="Genomic_DNA"/>
</dbReference>
<evidence type="ECO:0000313" key="7">
    <source>
        <dbReference type="EMBL" id="OZI33952.1"/>
    </source>
</evidence>
<evidence type="ECO:0000256" key="4">
    <source>
        <dbReference type="ARBA" id="ARBA00023163"/>
    </source>
</evidence>
<evidence type="ECO:0000256" key="2">
    <source>
        <dbReference type="ARBA" id="ARBA00023015"/>
    </source>
</evidence>
<dbReference type="InterPro" id="IPR014284">
    <property type="entry name" value="RNA_pol_sigma-70_dom"/>
</dbReference>
<evidence type="ECO:0000259" key="6">
    <source>
        <dbReference type="Pfam" id="PF08281"/>
    </source>
</evidence>
<keyword evidence="8" id="KW-1185">Reference proteome</keyword>
<comment type="caution">
    <text evidence="7">The sequence shown here is derived from an EMBL/GenBank/DDBJ whole genome shotgun (WGS) entry which is preliminary data.</text>
</comment>
<dbReference type="PANTHER" id="PTHR43133">
    <property type="entry name" value="RNA POLYMERASE ECF-TYPE SIGMA FACTO"/>
    <property type="match status" value="1"/>
</dbReference>
<comment type="similarity">
    <text evidence="1">Belongs to the sigma-70 factor family. ECF subfamily.</text>
</comment>
<proteinExistence type="inferred from homology"/>
<keyword evidence="4" id="KW-0804">Transcription</keyword>
<dbReference type="Proteomes" id="UP000216020">
    <property type="component" value="Unassembled WGS sequence"/>
</dbReference>
<dbReference type="InterPro" id="IPR039425">
    <property type="entry name" value="RNA_pol_sigma-70-like"/>
</dbReference>
<dbReference type="GO" id="GO:0006352">
    <property type="term" value="P:DNA-templated transcription initiation"/>
    <property type="evidence" value="ECO:0007669"/>
    <property type="project" value="InterPro"/>
</dbReference>
<dbReference type="SUPFAM" id="SSF88659">
    <property type="entry name" value="Sigma3 and sigma4 domains of RNA polymerase sigma factors"/>
    <property type="match status" value="1"/>
</dbReference>
<dbReference type="GO" id="GO:0003677">
    <property type="term" value="F:DNA binding"/>
    <property type="evidence" value="ECO:0007669"/>
    <property type="project" value="InterPro"/>
</dbReference>
<dbReference type="PANTHER" id="PTHR43133:SF63">
    <property type="entry name" value="RNA POLYMERASE SIGMA FACTOR FECI-RELATED"/>
    <property type="match status" value="1"/>
</dbReference>
<dbReference type="InterPro" id="IPR013249">
    <property type="entry name" value="RNA_pol_sigma70_r4_t2"/>
</dbReference>
<evidence type="ECO:0000256" key="3">
    <source>
        <dbReference type="ARBA" id="ARBA00023082"/>
    </source>
</evidence>
<organism evidence="7 8">
    <name type="scientific">Bordetella genomosp. 10</name>
    <dbReference type="NCBI Taxonomy" id="1416804"/>
    <lineage>
        <taxon>Bacteria</taxon>
        <taxon>Pseudomonadati</taxon>
        <taxon>Pseudomonadota</taxon>
        <taxon>Betaproteobacteria</taxon>
        <taxon>Burkholderiales</taxon>
        <taxon>Alcaligenaceae</taxon>
        <taxon>Bordetella</taxon>
    </lineage>
</organism>
<protein>
    <submittedName>
        <fullName evidence="7">RNA polymerase subunit sigma</fullName>
    </submittedName>
</protein>
<dbReference type="NCBIfam" id="TIGR02937">
    <property type="entry name" value="sigma70-ECF"/>
    <property type="match status" value="1"/>
</dbReference>
<feature type="domain" description="RNA polymerase sigma factor 70 region 4 type 2" evidence="6">
    <location>
        <begin position="112"/>
        <end position="160"/>
    </location>
</feature>
<dbReference type="Gene3D" id="1.10.10.10">
    <property type="entry name" value="Winged helix-like DNA-binding domain superfamily/Winged helix DNA-binding domain"/>
    <property type="match status" value="1"/>
</dbReference>
<dbReference type="InterPro" id="IPR013324">
    <property type="entry name" value="RNA_pol_sigma_r3/r4-like"/>
</dbReference>
<dbReference type="InterPro" id="IPR007627">
    <property type="entry name" value="RNA_pol_sigma70_r2"/>
</dbReference>
<accession>A0A261SAH9</accession>
<dbReference type="GO" id="GO:0016987">
    <property type="term" value="F:sigma factor activity"/>
    <property type="evidence" value="ECO:0007669"/>
    <property type="project" value="UniProtKB-KW"/>
</dbReference>
<dbReference type="AlphaFoldDB" id="A0A261SAH9"/>
<dbReference type="RefSeq" id="WP_094852959.1">
    <property type="nucleotide sequence ID" value="NZ_NEVM01000002.1"/>
</dbReference>
<dbReference type="SUPFAM" id="SSF88946">
    <property type="entry name" value="Sigma2 domain of RNA polymerase sigma factors"/>
    <property type="match status" value="1"/>
</dbReference>
<evidence type="ECO:0000259" key="5">
    <source>
        <dbReference type="Pfam" id="PF04542"/>
    </source>
</evidence>
<evidence type="ECO:0000256" key="1">
    <source>
        <dbReference type="ARBA" id="ARBA00010641"/>
    </source>
</evidence>
<dbReference type="InterPro" id="IPR013325">
    <property type="entry name" value="RNA_pol_sigma_r2"/>
</dbReference>
<feature type="domain" description="RNA polymerase sigma-70 region 2" evidence="5">
    <location>
        <begin position="15"/>
        <end position="80"/>
    </location>
</feature>
<dbReference type="InterPro" id="IPR036388">
    <property type="entry name" value="WH-like_DNA-bd_sf"/>
</dbReference>
<sequence length="166" mass="18537">MSIVPPPVHAELGALYDQHHGWLHAWLRGKLGNSHDAADLAHDVFLRLLVQEDPSPMREPRAFLTTVAKRVLSNFRRRLRVESVYLESLRALPAHHAPDPEARALAIELLCEIDRRLDSLAPRARRAFLMSQVDEMKQGDIAAALGVSLATVQRDIANAVHACFFG</sequence>
<dbReference type="OrthoDB" id="8654550at2"/>
<name>A0A261SAH9_9BORD</name>
<evidence type="ECO:0000313" key="8">
    <source>
        <dbReference type="Proteomes" id="UP000216020"/>
    </source>
</evidence>
<dbReference type="Gene3D" id="1.10.1740.10">
    <property type="match status" value="1"/>
</dbReference>
<dbReference type="Pfam" id="PF04542">
    <property type="entry name" value="Sigma70_r2"/>
    <property type="match status" value="1"/>
</dbReference>
<keyword evidence="3" id="KW-0731">Sigma factor</keyword>
<keyword evidence="2" id="KW-0805">Transcription regulation</keyword>
<dbReference type="Pfam" id="PF08281">
    <property type="entry name" value="Sigma70_r4_2"/>
    <property type="match status" value="1"/>
</dbReference>